<dbReference type="Gene3D" id="3.40.50.300">
    <property type="entry name" value="P-loop containing nucleotide triphosphate hydrolases"/>
    <property type="match status" value="1"/>
</dbReference>
<evidence type="ECO:0000313" key="1">
    <source>
        <dbReference type="EMBL" id="GAE88224.1"/>
    </source>
</evidence>
<keyword evidence="1" id="KW-0418">Kinase</keyword>
<dbReference type="AlphaFoldDB" id="W4V648"/>
<dbReference type="GO" id="GO:0016301">
    <property type="term" value="F:kinase activity"/>
    <property type="evidence" value="ECO:0007669"/>
    <property type="project" value="UniProtKB-KW"/>
</dbReference>
<keyword evidence="2" id="KW-1185">Reference proteome</keyword>
<sequence length="138" mass="16026">MNEKLTASIAKESKFKIYVSALTSMNIDEHNRIPTTDTRIIRRIVRDFQFRGCSAANTINRWPSVRRGEERNIFPFQEEADVMFNSALMFELGVLKTYAEPLLMEIDSSEPEYSEARRLIEFLSNFLSIDTKEIPPTQ</sequence>
<organism evidence="1 2">
    <name type="scientific">Acetivibrio straminisolvens JCM 21531</name>
    <dbReference type="NCBI Taxonomy" id="1294263"/>
    <lineage>
        <taxon>Bacteria</taxon>
        <taxon>Bacillati</taxon>
        <taxon>Bacillota</taxon>
        <taxon>Clostridia</taxon>
        <taxon>Eubacteriales</taxon>
        <taxon>Oscillospiraceae</taxon>
        <taxon>Acetivibrio</taxon>
    </lineage>
</organism>
<accession>W4V648</accession>
<gene>
    <name evidence="1" type="ORF">JCM21531_1655</name>
</gene>
<proteinExistence type="predicted"/>
<evidence type="ECO:0000313" key="2">
    <source>
        <dbReference type="Proteomes" id="UP000019109"/>
    </source>
</evidence>
<protein>
    <submittedName>
        <fullName evidence="1">Uridine kinase</fullName>
    </submittedName>
</protein>
<dbReference type="SUPFAM" id="SSF52540">
    <property type="entry name" value="P-loop containing nucleoside triphosphate hydrolases"/>
    <property type="match status" value="1"/>
</dbReference>
<dbReference type="InterPro" id="IPR027417">
    <property type="entry name" value="P-loop_NTPase"/>
</dbReference>
<comment type="caution">
    <text evidence="1">The sequence shown here is derived from an EMBL/GenBank/DDBJ whole genome shotgun (WGS) entry which is preliminary data.</text>
</comment>
<dbReference type="EMBL" id="BAVR01000015">
    <property type="protein sequence ID" value="GAE88224.1"/>
    <property type="molecule type" value="Genomic_DNA"/>
</dbReference>
<dbReference type="STRING" id="1294263.JCM21531_1655"/>
<name>W4V648_9FIRM</name>
<keyword evidence="1" id="KW-0808">Transferase</keyword>
<reference evidence="1" key="1">
    <citation type="journal article" date="2014" name="Genome Announc.">
        <title>Draft Genome Sequence of Clostridium straminisolvens Strain JCM 21531T, Isolated from a Cellulose-Degrading Bacterial Community.</title>
        <authorList>
            <person name="Yuki M."/>
            <person name="Oshima K."/>
            <person name="Suda W."/>
            <person name="Sakamoto M."/>
            <person name="Kitamura K."/>
            <person name="Iida T."/>
            <person name="Hattori M."/>
            <person name="Ohkuma M."/>
        </authorList>
    </citation>
    <scope>NUCLEOTIDE SEQUENCE [LARGE SCALE GENOMIC DNA]</scope>
    <source>
        <strain evidence="1">JCM 21531</strain>
    </source>
</reference>
<dbReference type="Proteomes" id="UP000019109">
    <property type="component" value="Unassembled WGS sequence"/>
</dbReference>